<dbReference type="EMBL" id="SOCP01000009">
    <property type="protein sequence ID" value="TDV47925.1"/>
    <property type="molecule type" value="Genomic_DNA"/>
</dbReference>
<organism evidence="3 4">
    <name type="scientific">Actinophytocola oryzae</name>
    <dbReference type="NCBI Taxonomy" id="502181"/>
    <lineage>
        <taxon>Bacteria</taxon>
        <taxon>Bacillati</taxon>
        <taxon>Actinomycetota</taxon>
        <taxon>Actinomycetes</taxon>
        <taxon>Pseudonocardiales</taxon>
        <taxon>Pseudonocardiaceae</taxon>
    </lineage>
</organism>
<feature type="transmembrane region" description="Helical" evidence="2">
    <location>
        <begin position="450"/>
        <end position="468"/>
    </location>
</feature>
<evidence type="ECO:0000313" key="3">
    <source>
        <dbReference type="EMBL" id="TDV47925.1"/>
    </source>
</evidence>
<dbReference type="PANTHER" id="PTHR37826:SF3">
    <property type="entry name" value="J DOMAIN-CONTAINING PROTEIN"/>
    <property type="match status" value="1"/>
</dbReference>
<gene>
    <name evidence="3" type="ORF">CLV71_109160</name>
</gene>
<keyword evidence="4" id="KW-1185">Reference proteome</keyword>
<dbReference type="Gene3D" id="2.20.28.30">
    <property type="entry name" value="RNA polymerase ii, chain L"/>
    <property type="match status" value="1"/>
</dbReference>
<feature type="compositionally biased region" description="Pro residues" evidence="1">
    <location>
        <begin position="49"/>
        <end position="78"/>
    </location>
</feature>
<reference evidence="3 4" key="1">
    <citation type="submission" date="2019-03" db="EMBL/GenBank/DDBJ databases">
        <title>Genomic Encyclopedia of Archaeal and Bacterial Type Strains, Phase II (KMG-II): from individual species to whole genera.</title>
        <authorList>
            <person name="Goeker M."/>
        </authorList>
    </citation>
    <scope>NUCLEOTIDE SEQUENCE [LARGE SCALE GENOMIC DNA]</scope>
    <source>
        <strain evidence="3 4">DSM 45499</strain>
    </source>
</reference>
<sequence length="473" mass="51473">MTGPSGPPPLPGGPPPLPDGHEHRQGPPPLPNGSRHPGPPQFSNGSDQGPPPLPGGPGQPGPPPLPAGPGHGPPPLPGGPGQYQGPPPPPAGPNQGPYQGSSTSQDPALRATLHTTEQTRTYPCHQCGAQLVFDIAAQLLKCPSCGNEQPIIEDAGRSVVEHDLGLMRTQQARMVVQAGAEKEIVCQNCGGHTTFSGTLTATRCPYCATPIQRDDIHDSPNRLPVDAVLPFQVAEPVAREVVEKWIKSRWFAPNEFKKYSEVGSFTSVYASYFTFDASADTDYTGERGTTYTVTVGSGENQRTETRIRWTHVRGRVHNEFDDLPILANTGLDEGKVAKLEPWPTEQARPYSAEYVAGHLSRTYDLTAEQCFEPAREQMDQEIERTIRRDIGGSQQRVHSRDSHWYDMRFKYLLMPIWLLTVIYEGTPFQVCINGVTGEVQGRRPISKIKVTLAVLVALVVIVAVVVLYQSRGG</sequence>
<keyword evidence="2" id="KW-0812">Transmembrane</keyword>
<keyword evidence="2" id="KW-1133">Transmembrane helix</keyword>
<name>A0A4R7VFP2_9PSEU</name>
<protein>
    <submittedName>
        <fullName evidence="3">Uncharacterized protein</fullName>
    </submittedName>
</protein>
<evidence type="ECO:0000256" key="2">
    <source>
        <dbReference type="SAM" id="Phobius"/>
    </source>
</evidence>
<proteinExistence type="predicted"/>
<feature type="compositionally biased region" description="Pro residues" evidence="1">
    <location>
        <begin position="1"/>
        <end position="18"/>
    </location>
</feature>
<dbReference type="Proteomes" id="UP000294927">
    <property type="component" value="Unassembled WGS sequence"/>
</dbReference>
<evidence type="ECO:0000313" key="4">
    <source>
        <dbReference type="Proteomes" id="UP000294927"/>
    </source>
</evidence>
<evidence type="ECO:0000256" key="1">
    <source>
        <dbReference type="SAM" id="MobiDB-lite"/>
    </source>
</evidence>
<dbReference type="RefSeq" id="WP_208297736.1">
    <property type="nucleotide sequence ID" value="NZ_SOCP01000009.1"/>
</dbReference>
<dbReference type="AlphaFoldDB" id="A0A4R7VFP2"/>
<feature type="region of interest" description="Disordered" evidence="1">
    <location>
        <begin position="1"/>
        <end position="108"/>
    </location>
</feature>
<keyword evidence="2" id="KW-0472">Membrane</keyword>
<comment type="caution">
    <text evidence="3">The sequence shown here is derived from an EMBL/GenBank/DDBJ whole genome shotgun (WGS) entry which is preliminary data.</text>
</comment>
<dbReference type="PANTHER" id="PTHR37826">
    <property type="entry name" value="FLOTILLIN BAND_7_5 DOMAIN PROTEIN"/>
    <property type="match status" value="1"/>
</dbReference>
<accession>A0A4R7VFP2</accession>